<dbReference type="InterPro" id="IPR027417">
    <property type="entry name" value="P-loop_NTPase"/>
</dbReference>
<dbReference type="SMART" id="SM00573">
    <property type="entry name" value="HSA"/>
    <property type="match status" value="1"/>
</dbReference>
<evidence type="ECO:0000259" key="13">
    <source>
        <dbReference type="PROSITE" id="PS51194"/>
    </source>
</evidence>
<keyword evidence="2" id="KW-0547">Nucleotide-binding</keyword>
<feature type="domain" description="Helicase C-terminal" evidence="13">
    <location>
        <begin position="1830"/>
        <end position="1987"/>
    </location>
</feature>
<dbReference type="GO" id="GO:0005524">
    <property type="term" value="F:ATP binding"/>
    <property type="evidence" value="ECO:0007669"/>
    <property type="project" value="UniProtKB-KW"/>
</dbReference>
<feature type="compositionally biased region" description="Polar residues" evidence="10">
    <location>
        <begin position="322"/>
        <end position="348"/>
    </location>
</feature>
<evidence type="ECO:0000256" key="9">
    <source>
        <dbReference type="SAM" id="Coils"/>
    </source>
</evidence>
<evidence type="ECO:0000313" key="16">
    <source>
        <dbReference type="Proteomes" id="UP000472270"/>
    </source>
</evidence>
<dbReference type="InterPro" id="IPR014001">
    <property type="entry name" value="Helicase_ATP-bd"/>
</dbReference>
<evidence type="ECO:0000256" key="6">
    <source>
        <dbReference type="ARBA" id="ARBA00022853"/>
    </source>
</evidence>
<feature type="compositionally biased region" description="Acidic residues" evidence="10">
    <location>
        <begin position="952"/>
        <end position="964"/>
    </location>
</feature>
<dbReference type="Pfam" id="PF15790">
    <property type="entry name" value="EP400_N"/>
    <property type="match status" value="1"/>
</dbReference>
<feature type="domain" description="Myb-like" evidence="11">
    <location>
        <begin position="2288"/>
        <end position="2349"/>
    </location>
</feature>
<dbReference type="Gene3D" id="3.40.50.10810">
    <property type="entry name" value="Tandem AAA-ATPase domain"/>
    <property type="match status" value="1"/>
</dbReference>
<feature type="region of interest" description="Disordered" evidence="10">
    <location>
        <begin position="1486"/>
        <end position="1531"/>
    </location>
</feature>
<dbReference type="PROSITE" id="PS50090">
    <property type="entry name" value="MYB_LIKE"/>
    <property type="match status" value="1"/>
</dbReference>
<feature type="compositionally biased region" description="Low complexity" evidence="10">
    <location>
        <begin position="1491"/>
        <end position="1515"/>
    </location>
</feature>
<feature type="compositionally biased region" description="Polar residues" evidence="10">
    <location>
        <begin position="728"/>
        <end position="769"/>
    </location>
</feature>
<dbReference type="PROSITE" id="PS51204">
    <property type="entry name" value="HSA"/>
    <property type="match status" value="1"/>
</dbReference>
<feature type="region of interest" description="Disordered" evidence="10">
    <location>
        <begin position="2214"/>
        <end position="2233"/>
    </location>
</feature>
<dbReference type="GO" id="GO:0016787">
    <property type="term" value="F:hydrolase activity"/>
    <property type="evidence" value="ECO:0007669"/>
    <property type="project" value="UniProtKB-KW"/>
</dbReference>
<dbReference type="GO" id="GO:0000812">
    <property type="term" value="C:Swr1 complex"/>
    <property type="evidence" value="ECO:0007669"/>
    <property type="project" value="TreeGrafter"/>
</dbReference>
<sequence>MHHGGGPPKVQRNLQRSKSFTGSETEDQQQHQQPPQQPKQKQQQPMPVTQQQPANANHPQSPVTSFAPSASPSAPQSPNYQFIMSRSPVTGQNMNITLQNVGPMVPGSQQITLASLPLQSPASPGFQHQPQQWRFESGSSSYVVTSPLPQTMQPQSPTQHSPVPIQAVPRPSAPGSALGVCGQSPTRFVEGGIMVRQINLSSPPGSGHFVYQDGTGLAQLAPTTAGAVQLTSPGTPGAVRERRLSQPHSQTGGTIHHLGPQSPVAAGAALPTLGSPGHITTSNLPPQISSIIQGQLARPMIFEKMAQGVVAGVAASFGVTSTIPPSSPSRGNPPQGLTNQSLTPTSMKKMQPKKLEEIAPSNPEVAQLRKQCLEHHAKKMESLKEVFKDYLIELFFLQHLQGNMMDYLAFKKKPCVPLFTYLRQNDLDLEDEEEEEEQSEVINDEVKVVTGKDGQTVTPVAIATQLPPNVSAAFSTQQLFQTHAGVACGSISNPVDMEAFKRQQAMAQADQAKRSRMEVGRHGMIFQHPAVTPLGSPGVPLQQLMPTAQGGMPPTPQTVQIGGQKQNQQQYDPSKGPPVQNAASLHTPPPQLPGRFPQGGLPMAGLSLSLSQGQAMVVDQQAPVAGGQLQVKVQGAGAVLAPVNPHAQLQAQLQQMKSGLHLQMQQQQQQSVMQPGQATVALVRPGSDSSQPAQRLLSNSLSNPAMSPAPLTSPSSLSSPHPSVPVRTPSTGPSLSSAAQSKLATTNGTTGLKMSGLGQSPVGQNSQECSQDKQAEQAKLESHVHQRIAELRKEGQWSASRLPKLQEACRPKSHWDYLLEEMQWMAADFAEERRWKMAAAKKLVRTCARYHVEQKKMEEREKREEEMRLRHIASTIARGVDCFWSNIEQVVEIKLHFEIYDKRQKVLSLQKAVSKGKCAKVTQSSGEKSDKESKGETGPSRKRKSSTSLSDVEVEDEESTIEEQEAMEVAADQKAELAELTKEAEVPLDDLVKKYTGAYAEGFEWPHPSSQSEDEDREEAEDMDSPLDSPHDAVLIDSLLSMDQYRGAQRTASGPDGKPIKDIAEVAAATDLILPKGSARTTLTSRSSPPALLHGSLREYQQVGVEWLASLHRKNLNGILADETGLGKTVQTVAYFAHLACNQGIWGPHLVVVRTCKLINWEMEFKRWCPGLKILLYLGSRKQRRYKRSRWCEPNSFHVCVTSYKLLLKDQSHFLRRRWRHLVLDEVQLIKNMTEKQWETIFNIKSQQRILLINTPLQNTLKELWTMIHFLLPGITHPYLSFPIKPGTDQNQDYCHKLVIRLHRMIQPFILRRSKRDVEKQMPKKYEHILKCRLSKRQKSMYEDILIQPSAQEALKTGHFVRVLEVLMQLQKICNHPDLIQPRDTHNSYICQPLQYNTPSLLLTALQQDQWKTVDMSLFDLIGNEGRLTRYEAEEALPKLRMNKQLIEEIYNARDPPARPRPCKIKPMRLFLPVQYGTKPEGHLVPITSSTTQAPRATAVTTAPTTTTNPATAAPSPQPRGKSPLTTTTSAQGGDVVKVTQLVGQGRIAQPETPVTLQFQGNKFTLSPSQLRQLTTGQPLQLQGTLGNILQIVSAPGQPLLRPQGPPMVMPTVPLAVPVQNSSGMPPPATSTPPQVTSTTVTQATTAMETNAKHSTNAIPQESSEERNRQLKERLASLFHANEWRSSRSVMYGSDLIKTCFVYEGRPPPAFPTPQHSRWSWVGRDSCIRAQQTCVSTVAPLRSAILSNTEQEAAAGTLLKRFSCILPAAVAPPPQLYASNPPPSYSLAQKSFRRQLQEASAPHNAEIRNLACPPVVRFPHVHMLEMDSGKLEALSILLQKLSAENRRLLIFTQMASMLDILEAFLDHRHLTYVRLDESLSLEERQERVKRFNRNRQIFCTILTNRCCSAMGHVFDADTIVFYDTDLNPSMDLRTQEWCDKIGRSKDIHIYRLESGNSIEEKLLKNGTKDLIREVAAQGMDYTLAFLTQRTIQDLFEVEAGSGEKVEEFVVLHQEPSPSESIPPHVARPYIQALNTIRKKTQDEVEETEVDMKSEKVGGQEEIDVKEGVREEASQLEELAAVMEQLTPIERYALHYLEYLHISEDEQVIKERIEAAKRGWEQQQQQKLKVEKTEQMILEDEEDLFTYTREDAYNMEYVFENENGQTEIMPLWTPPTPPQDDNDIYIDSVICLMYDTAPMPESKLPPVYVRKERKRHMDPSALGRKKKKGHGESVIPPRSLFDKASLLKVRREGKDQKKNFSLKQQAPFAKPLPSLLKPAMEAGQDNPEWLISEDWALLQAVKQLLELPLNLTIVSPAHTPNWDLVSDVVNSCSRIYRSPKQCRNRYENVIIPREEGKLIYEANPKKNKTKSIYKSKNSRPLRTCQIYTQDDNATQIQLFNNRFELMKIIASKRSPPIRPLYVLGMNPFQKNPKHASVLAESGISYDKPLPPIQVASQRAERIAKEKKVRYKLYDVDLIWVLLILKTGAIKTAAVGTSIQPATATVSGNVIVNTVPGVLPGQFQANKRLASPVIPVTVPATAGTATAQVVHTQQRTVPATAAPAEVVAIATGQSVRAVTPVTASAVVSTNLTPGQSQTRTLVAPAPGMQLSQGKPLTPAQFQQLQLRQQLQQQQQQPQAASPQIKAVGKPQQELLKKQKLQMAQQQVAAAVAAAQGQQASSTQQPQQVHATPAATSNPQIAAVAAPRAGAVLAGTTVTNLQVARLTRVPAPGPIQAQPGQTAQVTLTKPPPVVSVPAVVSSAGVTTLPVTVAGISVAIGQAQKAGGQVVTHPFQVQQLLHRQKQQAAAQAAAVQKAAQPQQTQAAVQQKAAQTTAQQQQKVYTATTPLQPAIKTQFFATSIGQPQKPPAAQQIQIQAQPQTVALTQAAPAAGSAQAQVQVIPTGTATTTQVVQQKLLQQQVVTAAAASPQIQTPPPHSPAQQQSAAAATAAESPAQQAAATPQPQQGKGNTRIGAAMRSKTPAKPSGGS</sequence>
<evidence type="ECO:0000256" key="10">
    <source>
        <dbReference type="SAM" id="MobiDB-lite"/>
    </source>
</evidence>
<dbReference type="InterPro" id="IPR038718">
    <property type="entry name" value="SNF2-like_sf"/>
</dbReference>
<feature type="region of interest" description="Disordered" evidence="10">
    <location>
        <begin position="1"/>
        <end position="81"/>
    </location>
</feature>
<dbReference type="Pfam" id="PF00271">
    <property type="entry name" value="Helicase_C"/>
    <property type="match status" value="1"/>
</dbReference>
<keyword evidence="8" id="KW-0539">Nucleus</keyword>
<evidence type="ECO:0000256" key="1">
    <source>
        <dbReference type="ARBA" id="ARBA00004123"/>
    </source>
</evidence>
<dbReference type="GO" id="GO:0006325">
    <property type="term" value="P:chromatin organization"/>
    <property type="evidence" value="ECO:0007669"/>
    <property type="project" value="UniProtKB-KW"/>
</dbReference>
<dbReference type="GO" id="GO:0003677">
    <property type="term" value="F:DNA binding"/>
    <property type="evidence" value="ECO:0007669"/>
    <property type="project" value="UniProtKB-KW"/>
</dbReference>
<feature type="domain" description="HSA" evidence="14">
    <location>
        <begin position="802"/>
        <end position="874"/>
    </location>
</feature>
<reference evidence="15" key="2">
    <citation type="submission" date="2025-09" db="UniProtKB">
        <authorList>
            <consortium name="Ensembl"/>
        </authorList>
    </citation>
    <scope>IDENTIFICATION</scope>
</reference>
<protein>
    <submittedName>
        <fullName evidence="15">E1A-binding protein p400-like</fullName>
    </submittedName>
</protein>
<dbReference type="PANTHER" id="PTHR46459">
    <property type="entry name" value="E1A-BINDING PROTEIN P400-RELATED"/>
    <property type="match status" value="1"/>
</dbReference>
<feature type="region of interest" description="Disordered" evidence="10">
    <location>
        <begin position="2925"/>
        <end position="2987"/>
    </location>
</feature>
<dbReference type="PANTHER" id="PTHR46459:SF1">
    <property type="entry name" value="E1A-BINDING PROTEIN P400"/>
    <property type="match status" value="1"/>
</dbReference>
<keyword evidence="9" id="KW-0175">Coiled coil</keyword>
<reference evidence="15" key="1">
    <citation type="submission" date="2025-08" db="UniProtKB">
        <authorList>
            <consortium name="Ensembl"/>
        </authorList>
    </citation>
    <scope>IDENTIFICATION</scope>
</reference>
<evidence type="ECO:0000259" key="12">
    <source>
        <dbReference type="PROSITE" id="PS51192"/>
    </source>
</evidence>
<feature type="coiled-coil region" evidence="9">
    <location>
        <begin position="2030"/>
        <end position="2085"/>
    </location>
</feature>
<dbReference type="GO" id="GO:0035267">
    <property type="term" value="C:NuA4 histone acetyltransferase complex"/>
    <property type="evidence" value="ECO:0007669"/>
    <property type="project" value="TreeGrafter"/>
</dbReference>
<dbReference type="Ensembl" id="ENSSRHT00000039845.1">
    <property type="protein sequence ID" value="ENSSRHP00000038739.1"/>
    <property type="gene ID" value="ENSSRHG00000019725.1"/>
</dbReference>
<dbReference type="Gene3D" id="3.40.50.300">
    <property type="entry name" value="P-loop containing nucleotide triphosphate hydrolases"/>
    <property type="match status" value="1"/>
</dbReference>
<evidence type="ECO:0000256" key="5">
    <source>
        <dbReference type="ARBA" id="ARBA00022840"/>
    </source>
</evidence>
<name>A0A673IGQ8_9TELE</name>
<dbReference type="SMART" id="SM00487">
    <property type="entry name" value="DEXDc"/>
    <property type="match status" value="1"/>
</dbReference>
<dbReference type="Gene3D" id="1.20.120.850">
    <property type="entry name" value="SWI2/SNF2 ATPases, N-terminal domain"/>
    <property type="match status" value="1"/>
</dbReference>
<feature type="compositionally biased region" description="Low complexity" evidence="10">
    <location>
        <begin position="2627"/>
        <end position="2641"/>
    </location>
</feature>
<keyword evidence="7" id="KW-0238">DNA-binding</keyword>
<keyword evidence="4" id="KW-0347">Helicase</keyword>
<dbReference type="Proteomes" id="UP000472270">
    <property type="component" value="Unassembled WGS sequence"/>
</dbReference>
<gene>
    <name evidence="15" type="primary">LOC107726207</name>
</gene>
<dbReference type="InterPro" id="IPR049730">
    <property type="entry name" value="SNF2/RAD54-like_C"/>
</dbReference>
<dbReference type="GO" id="GO:0003682">
    <property type="term" value="F:chromatin binding"/>
    <property type="evidence" value="ECO:0007669"/>
    <property type="project" value="TreeGrafter"/>
</dbReference>
<feature type="compositionally biased region" description="Acidic residues" evidence="10">
    <location>
        <begin position="1012"/>
        <end position="1025"/>
    </location>
</feature>
<dbReference type="Pfam" id="PF00176">
    <property type="entry name" value="SNF2-rel_dom"/>
    <property type="match status" value="1"/>
</dbReference>
<dbReference type="SUPFAM" id="SSF52540">
    <property type="entry name" value="P-loop containing nucleoside triphosphate hydrolases"/>
    <property type="match status" value="2"/>
</dbReference>
<dbReference type="CDD" id="cd18793">
    <property type="entry name" value="SF2_C_SNF"/>
    <property type="match status" value="1"/>
</dbReference>
<feature type="region of interest" description="Disordered" evidence="10">
    <location>
        <begin position="322"/>
        <end position="352"/>
    </location>
</feature>
<feature type="domain" description="Helicase ATP-binding" evidence="12">
    <location>
        <begin position="1109"/>
        <end position="1274"/>
    </location>
</feature>
<feature type="region of interest" description="Disordered" evidence="10">
    <location>
        <begin position="548"/>
        <end position="588"/>
    </location>
</feature>
<dbReference type="InterPro" id="IPR000330">
    <property type="entry name" value="SNF2_N"/>
</dbReference>
<evidence type="ECO:0000256" key="7">
    <source>
        <dbReference type="ARBA" id="ARBA00023125"/>
    </source>
</evidence>
<feature type="region of interest" description="Disordered" evidence="10">
    <location>
        <begin position="2627"/>
        <end position="2648"/>
    </location>
</feature>
<dbReference type="GO" id="GO:0006281">
    <property type="term" value="P:DNA repair"/>
    <property type="evidence" value="ECO:0007669"/>
    <property type="project" value="TreeGrafter"/>
</dbReference>
<feature type="region of interest" description="Disordered" evidence="10">
    <location>
        <begin position="245"/>
        <end position="283"/>
    </location>
</feature>
<evidence type="ECO:0000259" key="14">
    <source>
        <dbReference type="PROSITE" id="PS51204"/>
    </source>
</evidence>
<evidence type="ECO:0000256" key="3">
    <source>
        <dbReference type="ARBA" id="ARBA00022801"/>
    </source>
</evidence>
<feature type="compositionally biased region" description="Low complexity" evidence="10">
    <location>
        <begin position="2937"/>
        <end position="2964"/>
    </location>
</feature>
<feature type="compositionally biased region" description="Polar residues" evidence="10">
    <location>
        <begin position="687"/>
        <end position="703"/>
    </location>
</feature>
<keyword evidence="6" id="KW-0156">Chromatin regulator</keyword>
<organism evidence="15 16">
    <name type="scientific">Sinocyclocheilus rhinocerous</name>
    <dbReference type="NCBI Taxonomy" id="307959"/>
    <lineage>
        <taxon>Eukaryota</taxon>
        <taxon>Metazoa</taxon>
        <taxon>Chordata</taxon>
        <taxon>Craniata</taxon>
        <taxon>Vertebrata</taxon>
        <taxon>Euteleostomi</taxon>
        <taxon>Actinopterygii</taxon>
        <taxon>Neopterygii</taxon>
        <taxon>Teleostei</taxon>
        <taxon>Ostariophysi</taxon>
        <taxon>Cypriniformes</taxon>
        <taxon>Cyprinidae</taxon>
        <taxon>Cyprininae</taxon>
        <taxon>Sinocyclocheilus</taxon>
    </lineage>
</organism>
<proteinExistence type="predicted"/>
<evidence type="ECO:0000256" key="4">
    <source>
        <dbReference type="ARBA" id="ARBA00022806"/>
    </source>
</evidence>
<evidence type="ECO:0000256" key="2">
    <source>
        <dbReference type="ARBA" id="ARBA00022741"/>
    </source>
</evidence>
<evidence type="ECO:0000313" key="15">
    <source>
        <dbReference type="Ensembl" id="ENSSRHP00000038739.1"/>
    </source>
</evidence>
<dbReference type="InterPro" id="IPR001005">
    <property type="entry name" value="SANT/Myb"/>
</dbReference>
<dbReference type="CDD" id="cd00167">
    <property type="entry name" value="SANT"/>
    <property type="match status" value="1"/>
</dbReference>
<feature type="region of interest" description="Disordered" evidence="10">
    <location>
        <begin position="1002"/>
        <end position="1031"/>
    </location>
</feature>
<accession>A0A673IGQ8</accession>
<dbReference type="InterPro" id="IPR031575">
    <property type="entry name" value="EP400_N"/>
</dbReference>
<dbReference type="PROSITE" id="PS51192">
    <property type="entry name" value="HELICASE_ATP_BIND_1"/>
    <property type="match status" value="1"/>
</dbReference>
<feature type="compositionally biased region" description="Low complexity" evidence="10">
    <location>
        <begin position="557"/>
        <end position="570"/>
    </location>
</feature>
<keyword evidence="5" id="KW-0067">ATP-binding</keyword>
<feature type="compositionally biased region" description="Low complexity" evidence="10">
    <location>
        <begin position="61"/>
        <end position="78"/>
    </location>
</feature>
<feature type="compositionally biased region" description="Low complexity" evidence="10">
    <location>
        <begin position="704"/>
        <end position="726"/>
    </location>
</feature>
<dbReference type="PROSITE" id="PS51194">
    <property type="entry name" value="HELICASE_CTER"/>
    <property type="match status" value="1"/>
</dbReference>
<keyword evidence="3" id="KW-0378">Hydrolase</keyword>
<feature type="region of interest" description="Disordered" evidence="10">
    <location>
        <begin position="918"/>
        <end position="964"/>
    </location>
</feature>
<keyword evidence="16" id="KW-1185">Reference proteome</keyword>
<feature type="compositionally biased region" description="Polar residues" evidence="10">
    <location>
        <begin position="12"/>
        <end position="23"/>
    </location>
</feature>
<evidence type="ECO:0000256" key="8">
    <source>
        <dbReference type="ARBA" id="ARBA00023242"/>
    </source>
</evidence>
<evidence type="ECO:0000259" key="11">
    <source>
        <dbReference type="PROSITE" id="PS50090"/>
    </source>
</evidence>
<dbReference type="InterPro" id="IPR001650">
    <property type="entry name" value="Helicase_C-like"/>
</dbReference>
<feature type="compositionally biased region" description="Low complexity" evidence="10">
    <location>
        <begin position="30"/>
        <end position="53"/>
    </location>
</feature>
<dbReference type="Pfam" id="PF07529">
    <property type="entry name" value="HSA"/>
    <property type="match status" value="1"/>
</dbReference>
<dbReference type="InterPro" id="IPR014012">
    <property type="entry name" value="HSA_dom"/>
</dbReference>
<dbReference type="GO" id="GO:0004386">
    <property type="term" value="F:helicase activity"/>
    <property type="evidence" value="ECO:0007669"/>
    <property type="project" value="UniProtKB-KW"/>
</dbReference>
<dbReference type="Gene3D" id="1.10.10.60">
    <property type="entry name" value="Homeodomain-like"/>
    <property type="match status" value="1"/>
</dbReference>
<feature type="region of interest" description="Disordered" evidence="10">
    <location>
        <begin position="683"/>
        <end position="777"/>
    </location>
</feature>
<comment type="subcellular location">
    <subcellularLocation>
        <location evidence="1">Nucleus</location>
    </subcellularLocation>
</comment>
<dbReference type="FunFam" id="3.40.50.10810:FF:000005">
    <property type="entry name" value="Photoperiod-independent early flowering 1"/>
    <property type="match status" value="1"/>
</dbReference>